<dbReference type="Proteomes" id="UP000887458">
    <property type="component" value="Unassembled WGS sequence"/>
</dbReference>
<reference evidence="2 3" key="2">
    <citation type="journal article" date="2022" name="Mol. Biol. Evol.">
        <title>Comparative Genomics Reveals Insights into the Divergent Evolution of Astigmatic Mites and Household Pest Adaptations.</title>
        <authorList>
            <person name="Xiong Q."/>
            <person name="Wan A.T."/>
            <person name="Liu X."/>
            <person name="Fung C.S."/>
            <person name="Xiao X."/>
            <person name="Malainual N."/>
            <person name="Hou J."/>
            <person name="Wang L."/>
            <person name="Wang M."/>
            <person name="Yang K.Y."/>
            <person name="Cui Y."/>
            <person name="Leung E.L."/>
            <person name="Nong W."/>
            <person name="Shin S.K."/>
            <person name="Au S.W."/>
            <person name="Jeong K.Y."/>
            <person name="Chew F.T."/>
            <person name="Hui J.H."/>
            <person name="Leung T.F."/>
            <person name="Tungtrongchitr A."/>
            <person name="Zhong N."/>
            <person name="Liu Z."/>
            <person name="Tsui S.K."/>
        </authorList>
    </citation>
    <scope>NUCLEOTIDE SEQUENCE [LARGE SCALE GENOMIC DNA]</scope>
    <source>
        <strain evidence="2">Derp</strain>
    </source>
</reference>
<accession>A0ABQ8JAA6</accession>
<feature type="transmembrane region" description="Helical" evidence="1">
    <location>
        <begin position="6"/>
        <end position="24"/>
    </location>
</feature>
<organism evidence="2 3">
    <name type="scientific">Dermatophagoides pteronyssinus</name>
    <name type="common">European house dust mite</name>
    <dbReference type="NCBI Taxonomy" id="6956"/>
    <lineage>
        <taxon>Eukaryota</taxon>
        <taxon>Metazoa</taxon>
        <taxon>Ecdysozoa</taxon>
        <taxon>Arthropoda</taxon>
        <taxon>Chelicerata</taxon>
        <taxon>Arachnida</taxon>
        <taxon>Acari</taxon>
        <taxon>Acariformes</taxon>
        <taxon>Sarcoptiformes</taxon>
        <taxon>Astigmata</taxon>
        <taxon>Psoroptidia</taxon>
        <taxon>Analgoidea</taxon>
        <taxon>Pyroglyphidae</taxon>
        <taxon>Dermatophagoidinae</taxon>
        <taxon>Dermatophagoides</taxon>
    </lineage>
</organism>
<keyword evidence="1" id="KW-1133">Transmembrane helix</keyword>
<evidence type="ECO:0000313" key="3">
    <source>
        <dbReference type="Proteomes" id="UP000887458"/>
    </source>
</evidence>
<protein>
    <submittedName>
        <fullName evidence="2">Uncharacterized protein</fullName>
    </submittedName>
</protein>
<keyword evidence="3" id="KW-1185">Reference proteome</keyword>
<reference evidence="2 3" key="1">
    <citation type="journal article" date="2018" name="J. Allergy Clin. Immunol.">
        <title>High-quality assembly of Dermatophagoides pteronyssinus genome and transcriptome reveals a wide range of novel allergens.</title>
        <authorList>
            <person name="Liu X.Y."/>
            <person name="Yang K.Y."/>
            <person name="Wang M.Q."/>
            <person name="Kwok J.S."/>
            <person name="Zeng X."/>
            <person name="Yang Z."/>
            <person name="Xiao X.J."/>
            <person name="Lau C.P."/>
            <person name="Li Y."/>
            <person name="Huang Z.M."/>
            <person name="Ba J.G."/>
            <person name="Yim A.K."/>
            <person name="Ouyang C.Y."/>
            <person name="Ngai S.M."/>
            <person name="Chan T.F."/>
            <person name="Leung E.L."/>
            <person name="Liu L."/>
            <person name="Liu Z.G."/>
            <person name="Tsui S.K."/>
        </authorList>
    </citation>
    <scope>NUCLEOTIDE SEQUENCE [LARGE SCALE GENOMIC DNA]</scope>
    <source>
        <strain evidence="2">Derp</strain>
    </source>
</reference>
<sequence>MNFLLIVYMTTITTIIVVIATDRFGDYWGKYVSCNNHESFLNRTISMVIIGNDLWLFTTTLHLIVYPKVIDNKSFRNGQPIPLLWGYIYPINDTIPLIKYDGNISQTLLYSQGTELRTSFGAGIKKFGRNPNDLKDYLIEIKMAISFNHHFVRMMREYVVTSDIIKEFIFKKVQNRIPKIQFSAYSFIENDDEFYQPQPSYKGLFERENIFWVRFASHQDYVFSFIYESIKIDNVILRIYDATLQNFVGQMCHDPSVDRITSAKFFTDCNVFYTLLYPPFDFGFYHDDNLYLVFTSRPMVIKINKTIQDLANEQHEFEILHLDELFKCRPKN</sequence>
<comment type="caution">
    <text evidence="2">The sequence shown here is derived from an EMBL/GenBank/DDBJ whole genome shotgun (WGS) entry which is preliminary data.</text>
</comment>
<evidence type="ECO:0000313" key="2">
    <source>
        <dbReference type="EMBL" id="KAH9419291.1"/>
    </source>
</evidence>
<proteinExistence type="predicted"/>
<name>A0ABQ8JAA6_DERPT</name>
<keyword evidence="1" id="KW-0812">Transmembrane</keyword>
<dbReference type="EMBL" id="NJHN03000060">
    <property type="protein sequence ID" value="KAH9419291.1"/>
    <property type="molecule type" value="Genomic_DNA"/>
</dbReference>
<keyword evidence="1" id="KW-0472">Membrane</keyword>
<gene>
    <name evidence="2" type="ORF">DERP_005798</name>
</gene>
<feature type="transmembrane region" description="Helical" evidence="1">
    <location>
        <begin position="45"/>
        <end position="66"/>
    </location>
</feature>
<evidence type="ECO:0000256" key="1">
    <source>
        <dbReference type="SAM" id="Phobius"/>
    </source>
</evidence>